<organism evidence="6 7">
    <name type="scientific">Zymobacter palmae</name>
    <dbReference type="NCBI Taxonomy" id="33074"/>
    <lineage>
        <taxon>Bacteria</taxon>
        <taxon>Pseudomonadati</taxon>
        <taxon>Pseudomonadota</taxon>
        <taxon>Gammaproteobacteria</taxon>
        <taxon>Oceanospirillales</taxon>
        <taxon>Halomonadaceae</taxon>
        <taxon>Zymobacter group</taxon>
        <taxon>Zymobacter</taxon>
    </lineage>
</organism>
<dbReference type="Pfam" id="PF02678">
    <property type="entry name" value="Pirin"/>
    <property type="match status" value="1"/>
</dbReference>
<dbReference type="KEGG" id="zpl:ZBT109_1345"/>
<sequence length="239" mass="26358">MLKVRKAEERGVSRHDGLISWHTFSFGEYADPRHPGYSDLLVINDDRVAGGHGFGAHPHRDMEILTYVLEGALAHRDGMGSHSILYPGEIQLMSAGTGVTHSEMNASADDEVHFLQIWIVPREHDLAPRYQQRVIAPSEKNGRLALILSEDGRDDSLMIAQDVSIYIGMFGPGQKASLPLAEGRCIWLHVATGQISVNGQLVHAGDGVCIEHESHLVLKDGQDAKVIVFDLRQQPFTAR</sequence>
<keyword evidence="2" id="KW-0479">Metal-binding</keyword>
<name>A0A348HEQ3_9GAMM</name>
<evidence type="ECO:0000259" key="5">
    <source>
        <dbReference type="Pfam" id="PF17954"/>
    </source>
</evidence>
<dbReference type="Pfam" id="PF17954">
    <property type="entry name" value="Pirin_C_2"/>
    <property type="match status" value="1"/>
</dbReference>
<protein>
    <submittedName>
        <fullName evidence="6">Pirin-related protein</fullName>
    </submittedName>
</protein>
<dbReference type="STRING" id="1123510.GCA_000620025_00335"/>
<proteinExistence type="inferred from homology"/>
<evidence type="ECO:0000259" key="4">
    <source>
        <dbReference type="Pfam" id="PF02678"/>
    </source>
</evidence>
<dbReference type="Proteomes" id="UP000267342">
    <property type="component" value="Chromosome"/>
</dbReference>
<dbReference type="PANTHER" id="PTHR43212">
    <property type="entry name" value="QUERCETIN 2,3-DIOXYGENASE"/>
    <property type="match status" value="1"/>
</dbReference>
<dbReference type="EMBL" id="AP018933">
    <property type="protein sequence ID" value="BBG30105.1"/>
    <property type="molecule type" value="Genomic_DNA"/>
</dbReference>
<feature type="binding site" evidence="2">
    <location>
        <position position="57"/>
    </location>
    <ligand>
        <name>Fe cation</name>
        <dbReference type="ChEBI" id="CHEBI:24875"/>
    </ligand>
</feature>
<feature type="binding site" evidence="2">
    <location>
        <position position="101"/>
    </location>
    <ligand>
        <name>Fe cation</name>
        <dbReference type="ChEBI" id="CHEBI:24875"/>
    </ligand>
</feature>
<feature type="domain" description="Quercetin 2,3-dioxygenase C-terminal cupin" evidence="5">
    <location>
        <begin position="146"/>
        <end position="231"/>
    </location>
</feature>
<evidence type="ECO:0000313" key="6">
    <source>
        <dbReference type="EMBL" id="BBG30105.1"/>
    </source>
</evidence>
<accession>A0A348HEQ3</accession>
<feature type="binding site" evidence="2">
    <location>
        <position position="59"/>
    </location>
    <ligand>
        <name>Fe cation</name>
        <dbReference type="ChEBI" id="CHEBI:24875"/>
    </ligand>
</feature>
<comment type="cofactor">
    <cofactor evidence="2">
        <name>Fe cation</name>
        <dbReference type="ChEBI" id="CHEBI:24875"/>
    </cofactor>
    <text evidence="2">Binds 1 Fe cation per subunit.</text>
</comment>
<dbReference type="InterPro" id="IPR041602">
    <property type="entry name" value="Quercetinase_C"/>
</dbReference>
<evidence type="ECO:0000256" key="2">
    <source>
        <dbReference type="PIRSR" id="PIRSR006232-1"/>
    </source>
</evidence>
<feature type="binding site" evidence="2">
    <location>
        <position position="103"/>
    </location>
    <ligand>
        <name>Fe cation</name>
        <dbReference type="ChEBI" id="CHEBI:24875"/>
    </ligand>
</feature>
<comment type="similarity">
    <text evidence="1 3">Belongs to the pirin family.</text>
</comment>
<dbReference type="PIRSF" id="PIRSF006232">
    <property type="entry name" value="Pirin"/>
    <property type="match status" value="1"/>
</dbReference>
<dbReference type="InterPro" id="IPR003829">
    <property type="entry name" value="Pirin_N_dom"/>
</dbReference>
<keyword evidence="7" id="KW-1185">Reference proteome</keyword>
<dbReference type="PANTHER" id="PTHR43212:SF3">
    <property type="entry name" value="QUERCETIN 2,3-DIOXYGENASE"/>
    <property type="match status" value="1"/>
</dbReference>
<gene>
    <name evidence="6" type="ORF">ZBT109_1345</name>
</gene>
<dbReference type="SUPFAM" id="SSF51182">
    <property type="entry name" value="RmlC-like cupins"/>
    <property type="match status" value="1"/>
</dbReference>
<dbReference type="Gene3D" id="2.60.120.10">
    <property type="entry name" value="Jelly Rolls"/>
    <property type="match status" value="2"/>
</dbReference>
<dbReference type="InterPro" id="IPR014710">
    <property type="entry name" value="RmlC-like_jellyroll"/>
</dbReference>
<evidence type="ECO:0000256" key="3">
    <source>
        <dbReference type="RuleBase" id="RU003457"/>
    </source>
</evidence>
<dbReference type="InterPro" id="IPR011051">
    <property type="entry name" value="RmlC_Cupin_sf"/>
</dbReference>
<dbReference type="AlphaFoldDB" id="A0A348HEQ3"/>
<dbReference type="GO" id="GO:0046872">
    <property type="term" value="F:metal ion binding"/>
    <property type="evidence" value="ECO:0007669"/>
    <property type="project" value="UniProtKB-KW"/>
</dbReference>
<feature type="domain" description="Pirin N-terminal" evidence="4">
    <location>
        <begin position="12"/>
        <end position="119"/>
    </location>
</feature>
<dbReference type="OrthoDB" id="9780903at2"/>
<reference evidence="6 7" key="1">
    <citation type="submission" date="2018-09" db="EMBL/GenBank/DDBJ databases">
        <title>Zymobacter palmae IAM14233 (=T109) whole genome analysis.</title>
        <authorList>
            <person name="Yanase H."/>
        </authorList>
    </citation>
    <scope>NUCLEOTIDE SEQUENCE [LARGE SCALE GENOMIC DNA]</scope>
    <source>
        <strain evidence="6 7">IAM14233</strain>
    </source>
</reference>
<dbReference type="CDD" id="cd02910">
    <property type="entry name" value="cupin_Yhhw_N"/>
    <property type="match status" value="1"/>
</dbReference>
<evidence type="ECO:0000313" key="7">
    <source>
        <dbReference type="Proteomes" id="UP000267342"/>
    </source>
</evidence>
<dbReference type="InterPro" id="IPR012093">
    <property type="entry name" value="Pirin"/>
</dbReference>
<keyword evidence="2" id="KW-0408">Iron</keyword>
<evidence type="ECO:0000256" key="1">
    <source>
        <dbReference type="ARBA" id="ARBA00008416"/>
    </source>
</evidence>